<accession>B9S4H7</accession>
<dbReference type="InParanoid" id="B9S4H7"/>
<evidence type="ECO:0000313" key="1">
    <source>
        <dbReference type="EMBL" id="EEF41605.1"/>
    </source>
</evidence>
<dbReference type="AlphaFoldDB" id="B9S4H7"/>
<sequence length="115" mass="12304">MQFPSLSMFHSTHCFLLKHTDTILTPNEISQSLIVTGANLHPLLSNSSANYGTSNSSNTGEVYIQITEMSETNQLRIESNEPYGETLDSNGDTSGGGTADWGLALVSSTWGCCLG</sequence>
<protein>
    <submittedName>
        <fullName evidence="1">Uncharacterized protein</fullName>
    </submittedName>
</protein>
<evidence type="ECO:0000313" key="2">
    <source>
        <dbReference type="Proteomes" id="UP000008311"/>
    </source>
</evidence>
<dbReference type="EMBL" id="EQ973864">
    <property type="protein sequence ID" value="EEF41605.1"/>
    <property type="molecule type" value="Genomic_DNA"/>
</dbReference>
<name>B9S4H7_RICCO</name>
<keyword evidence="2" id="KW-1185">Reference proteome</keyword>
<organism evidence="1 2">
    <name type="scientific">Ricinus communis</name>
    <name type="common">Castor bean</name>
    <dbReference type="NCBI Taxonomy" id="3988"/>
    <lineage>
        <taxon>Eukaryota</taxon>
        <taxon>Viridiplantae</taxon>
        <taxon>Streptophyta</taxon>
        <taxon>Embryophyta</taxon>
        <taxon>Tracheophyta</taxon>
        <taxon>Spermatophyta</taxon>
        <taxon>Magnoliopsida</taxon>
        <taxon>eudicotyledons</taxon>
        <taxon>Gunneridae</taxon>
        <taxon>Pentapetalae</taxon>
        <taxon>rosids</taxon>
        <taxon>fabids</taxon>
        <taxon>Malpighiales</taxon>
        <taxon>Euphorbiaceae</taxon>
        <taxon>Acalyphoideae</taxon>
        <taxon>Acalypheae</taxon>
        <taxon>Ricinus</taxon>
    </lineage>
</organism>
<gene>
    <name evidence="1" type="ORF">RCOM_0690350</name>
</gene>
<proteinExistence type="predicted"/>
<reference evidence="2" key="1">
    <citation type="journal article" date="2010" name="Nat. Biotechnol.">
        <title>Draft genome sequence of the oilseed species Ricinus communis.</title>
        <authorList>
            <person name="Chan A.P."/>
            <person name="Crabtree J."/>
            <person name="Zhao Q."/>
            <person name="Lorenzi H."/>
            <person name="Orvis J."/>
            <person name="Puiu D."/>
            <person name="Melake-Berhan A."/>
            <person name="Jones K.M."/>
            <person name="Redman J."/>
            <person name="Chen G."/>
            <person name="Cahoon E.B."/>
            <person name="Gedil M."/>
            <person name="Stanke M."/>
            <person name="Haas B.J."/>
            <person name="Wortman J.R."/>
            <person name="Fraser-Liggett C.M."/>
            <person name="Ravel J."/>
            <person name="Rabinowicz P.D."/>
        </authorList>
    </citation>
    <scope>NUCLEOTIDE SEQUENCE [LARGE SCALE GENOMIC DNA]</scope>
    <source>
        <strain evidence="2">cv. Hale</strain>
    </source>
</reference>
<dbReference type="Proteomes" id="UP000008311">
    <property type="component" value="Unassembled WGS sequence"/>
</dbReference>